<keyword evidence="1" id="KW-0472">Membrane</keyword>
<gene>
    <name evidence="3" type="ORF">HMPREF2531_00830</name>
</gene>
<dbReference type="InterPro" id="IPR016181">
    <property type="entry name" value="Acyl_CoA_acyltransferase"/>
</dbReference>
<dbReference type="EMBL" id="LTDF01000045">
    <property type="protein sequence ID" value="KXT54297.1"/>
    <property type="molecule type" value="Genomic_DNA"/>
</dbReference>
<dbReference type="Proteomes" id="UP000070319">
    <property type="component" value="Unassembled WGS sequence"/>
</dbReference>
<dbReference type="GO" id="GO:0016747">
    <property type="term" value="F:acyltransferase activity, transferring groups other than amino-acyl groups"/>
    <property type="evidence" value="ECO:0007669"/>
    <property type="project" value="InterPro"/>
</dbReference>
<dbReference type="CDD" id="cd04301">
    <property type="entry name" value="NAT_SF"/>
    <property type="match status" value="1"/>
</dbReference>
<dbReference type="PROSITE" id="PS51186">
    <property type="entry name" value="GNAT"/>
    <property type="match status" value="1"/>
</dbReference>
<dbReference type="Pfam" id="PF00583">
    <property type="entry name" value="Acetyltransf_1"/>
    <property type="match status" value="1"/>
</dbReference>
<dbReference type="AlphaFoldDB" id="A0A139LS58"/>
<protein>
    <submittedName>
        <fullName evidence="3">Acetyltransferase, GNAT family</fullName>
    </submittedName>
</protein>
<accession>A0A139LS58</accession>
<keyword evidence="1" id="KW-1133">Transmembrane helix</keyword>
<dbReference type="PATRIC" id="fig|329854.7.peg.832"/>
<reference evidence="3 4" key="1">
    <citation type="submission" date="2016-02" db="EMBL/GenBank/DDBJ databases">
        <authorList>
            <person name="Wen L."/>
            <person name="He K."/>
            <person name="Yang H."/>
        </authorList>
    </citation>
    <scope>NUCLEOTIDE SEQUENCE [LARGE SCALE GENOMIC DNA]</scope>
    <source>
        <strain evidence="3 4">KLE1704</strain>
    </source>
</reference>
<evidence type="ECO:0000313" key="4">
    <source>
        <dbReference type="Proteomes" id="UP000070319"/>
    </source>
</evidence>
<dbReference type="InterPro" id="IPR000182">
    <property type="entry name" value="GNAT_dom"/>
</dbReference>
<feature type="transmembrane region" description="Helical" evidence="1">
    <location>
        <begin position="23"/>
        <end position="41"/>
    </location>
</feature>
<organism evidence="3">
    <name type="scientific">Bacteroides intestinalis</name>
    <dbReference type="NCBI Taxonomy" id="329854"/>
    <lineage>
        <taxon>Bacteria</taxon>
        <taxon>Pseudomonadati</taxon>
        <taxon>Bacteroidota</taxon>
        <taxon>Bacteroidia</taxon>
        <taxon>Bacteroidales</taxon>
        <taxon>Bacteroidaceae</taxon>
        <taxon>Bacteroides</taxon>
    </lineage>
</organism>
<keyword evidence="3" id="KW-0808">Transferase</keyword>
<name>A0A139LS58_9BACE</name>
<feature type="domain" description="N-acetyltransferase" evidence="2">
    <location>
        <begin position="3"/>
        <end position="201"/>
    </location>
</feature>
<feature type="transmembrane region" description="Helical" evidence="1">
    <location>
        <begin position="84"/>
        <end position="105"/>
    </location>
</feature>
<evidence type="ECO:0000256" key="1">
    <source>
        <dbReference type="SAM" id="Phobius"/>
    </source>
</evidence>
<evidence type="ECO:0000259" key="2">
    <source>
        <dbReference type="PROSITE" id="PS51186"/>
    </source>
</evidence>
<sequence>MPVEIKDVSDTDICTLVTIHNQAFPGFFLTSLGSAFLSLYYRTVKKSSKGILLGYYREGRLLGFCAATMKSASFHSQLIKENLFAYILMAFRLLLTNPGAIVHLYKNLAKRGGVFDDAGEYAELLSIGVDIDYQRSGIGKALLCELEQVIVGKGGKVISLTTDYDDNAKAQGFYSSLGYRVYYDFIAYPQRRMYRYIKNMNK</sequence>
<dbReference type="Gene3D" id="3.40.630.30">
    <property type="match status" value="1"/>
</dbReference>
<comment type="caution">
    <text evidence="3">The sequence shown here is derived from an EMBL/GenBank/DDBJ whole genome shotgun (WGS) entry which is preliminary data.</text>
</comment>
<evidence type="ECO:0000313" key="3">
    <source>
        <dbReference type="EMBL" id="KXT54297.1"/>
    </source>
</evidence>
<proteinExistence type="predicted"/>
<dbReference type="SUPFAM" id="SSF55729">
    <property type="entry name" value="Acyl-CoA N-acyltransferases (Nat)"/>
    <property type="match status" value="1"/>
</dbReference>
<keyword evidence="1" id="KW-0812">Transmembrane</keyword>
<dbReference type="RefSeq" id="WP_061434215.1">
    <property type="nucleotide sequence ID" value="NZ_KQ968679.1"/>
</dbReference>